<gene>
    <name evidence="1" type="ORF">PoB_000477900</name>
</gene>
<proteinExistence type="predicted"/>
<accession>A0AAV3Y7N2</accession>
<name>A0AAV3Y7N2_9GAST</name>
<comment type="caution">
    <text evidence="1">The sequence shown here is derived from an EMBL/GenBank/DDBJ whole genome shotgun (WGS) entry which is preliminary data.</text>
</comment>
<sequence length="134" mass="15413">MRCKRFAVGKSSGECPEGRLLSFSLPSMENFQTNVRRGRCKQFSNLWSLSFLMVEQSIEQSKSADNSQRHAFLTISQLLAFNCRRFTSEQAAKQGKGNCHANIFQRQNGLLDEKERVRRYIGWFGDGDILKNLQ</sequence>
<protein>
    <submittedName>
        <fullName evidence="1">Uncharacterized protein</fullName>
    </submittedName>
</protein>
<reference evidence="1 2" key="1">
    <citation type="journal article" date="2021" name="Elife">
        <title>Chloroplast acquisition without the gene transfer in kleptoplastic sea slugs, Plakobranchus ocellatus.</title>
        <authorList>
            <person name="Maeda T."/>
            <person name="Takahashi S."/>
            <person name="Yoshida T."/>
            <person name="Shimamura S."/>
            <person name="Takaki Y."/>
            <person name="Nagai Y."/>
            <person name="Toyoda A."/>
            <person name="Suzuki Y."/>
            <person name="Arimoto A."/>
            <person name="Ishii H."/>
            <person name="Satoh N."/>
            <person name="Nishiyama T."/>
            <person name="Hasebe M."/>
            <person name="Maruyama T."/>
            <person name="Minagawa J."/>
            <person name="Obokata J."/>
            <person name="Shigenobu S."/>
        </authorList>
    </citation>
    <scope>NUCLEOTIDE SEQUENCE [LARGE SCALE GENOMIC DNA]</scope>
</reference>
<keyword evidence="2" id="KW-1185">Reference proteome</keyword>
<evidence type="ECO:0000313" key="1">
    <source>
        <dbReference type="EMBL" id="GFN78273.1"/>
    </source>
</evidence>
<organism evidence="1 2">
    <name type="scientific">Plakobranchus ocellatus</name>
    <dbReference type="NCBI Taxonomy" id="259542"/>
    <lineage>
        <taxon>Eukaryota</taxon>
        <taxon>Metazoa</taxon>
        <taxon>Spiralia</taxon>
        <taxon>Lophotrochozoa</taxon>
        <taxon>Mollusca</taxon>
        <taxon>Gastropoda</taxon>
        <taxon>Heterobranchia</taxon>
        <taxon>Euthyneura</taxon>
        <taxon>Panpulmonata</taxon>
        <taxon>Sacoglossa</taxon>
        <taxon>Placobranchoidea</taxon>
        <taxon>Plakobranchidae</taxon>
        <taxon>Plakobranchus</taxon>
    </lineage>
</organism>
<dbReference type="Proteomes" id="UP000735302">
    <property type="component" value="Unassembled WGS sequence"/>
</dbReference>
<dbReference type="EMBL" id="BLXT01000588">
    <property type="protein sequence ID" value="GFN78273.1"/>
    <property type="molecule type" value="Genomic_DNA"/>
</dbReference>
<evidence type="ECO:0000313" key="2">
    <source>
        <dbReference type="Proteomes" id="UP000735302"/>
    </source>
</evidence>
<dbReference type="AlphaFoldDB" id="A0AAV3Y7N2"/>